<dbReference type="Pfam" id="PF01582">
    <property type="entry name" value="TIR"/>
    <property type="match status" value="1"/>
</dbReference>
<keyword evidence="1" id="KW-0433">Leucine-rich repeat</keyword>
<dbReference type="AlphaFoldDB" id="A5AKC8"/>
<dbReference type="Gene3D" id="3.80.10.10">
    <property type="entry name" value="Ribonuclease Inhibitor"/>
    <property type="match status" value="2"/>
</dbReference>
<gene>
    <name evidence="5" type="ORF">VITISV_032562</name>
</gene>
<dbReference type="SUPFAM" id="SSF46785">
    <property type="entry name" value="Winged helix' DNA-binding domain"/>
    <property type="match status" value="1"/>
</dbReference>
<dbReference type="InterPro" id="IPR003591">
    <property type="entry name" value="Leu-rich_rpt_typical-subtyp"/>
</dbReference>
<dbReference type="SMART" id="SM00369">
    <property type="entry name" value="LRR_TYP"/>
    <property type="match status" value="4"/>
</dbReference>
<dbReference type="Pfam" id="PF23286">
    <property type="entry name" value="LRR_13"/>
    <property type="match status" value="1"/>
</dbReference>
<feature type="domain" description="TIR" evidence="4">
    <location>
        <begin position="1"/>
        <end position="107"/>
    </location>
</feature>
<proteinExistence type="predicted"/>
<dbReference type="SUPFAM" id="SSF52058">
    <property type="entry name" value="L domain-like"/>
    <property type="match status" value="1"/>
</dbReference>
<dbReference type="InterPro" id="IPR058546">
    <property type="entry name" value="RPS4B/Roq1-like_LRR"/>
</dbReference>
<name>A5AKC8_VITVI</name>
<dbReference type="InterPro" id="IPR035897">
    <property type="entry name" value="Toll_tir_struct_dom_sf"/>
</dbReference>
<dbReference type="Gene3D" id="3.40.50.10140">
    <property type="entry name" value="Toll/interleukin-1 receptor homology (TIR) domain"/>
    <property type="match status" value="1"/>
</dbReference>
<dbReference type="InterPro" id="IPR044974">
    <property type="entry name" value="Disease_R_plants"/>
</dbReference>
<dbReference type="InterPro" id="IPR032675">
    <property type="entry name" value="LRR_dom_sf"/>
</dbReference>
<dbReference type="InterPro" id="IPR000157">
    <property type="entry name" value="TIR_dom"/>
</dbReference>
<evidence type="ECO:0000259" key="4">
    <source>
        <dbReference type="SMART" id="SM00255"/>
    </source>
</evidence>
<dbReference type="Pfam" id="PF23282">
    <property type="entry name" value="WHD_ROQ1"/>
    <property type="match status" value="1"/>
</dbReference>
<keyword evidence="2" id="KW-0677">Repeat</keyword>
<protein>
    <recommendedName>
        <fullName evidence="4">TIR domain-containing protein</fullName>
    </recommendedName>
</protein>
<sequence length="600" mass="67223">MDDQLRRGQEISPALVKAIEESRFSVIVFSKNYASSTWCLEELVKIIDCTMAMGHAALPVFYNMDPSHVRKQTGSFAQAFAKHEEVYKEQMEKVIKWRVALTEAANISGWDSRASIFALSVLYSVDISNKLIGTSSCYAEGLVGMDSPLCIGLDNVRSVGIWGMGVIDNKERDIFLDIACFCKWEDKDFVTEILASCGFFPDIGIRVLIDKSLIIVSDNKLCMYDLLQEMGWEIVWQESLKYPEKHNRLWIHEDVSDALTRNTGTKVVEGIVLDLSASKELHFSFDAFMKMNKLRLLKVCNMLLCGSFEYFSWKELCADSDACTRMNKLNQFKDYCLKLKELPEVLENMGSLLELFLYGTAIKKLPSSIQHLSGLVLLNLRECKSLAILPHSIRKLKSLQTLILSGCSKLDNLPKGLGSLQGLEKLEAAGTAIKELPPSISLLENLEVLSFEGCKGLESNPRNSLPSFQLLPAEIGRSRGFQLHSFFGLRSLRKLNLSDCNILEGAIPNDFSSLCSLEYLDLSRNNFVTLPASLNQLSQLKGLRLGYCKRLQSLPELPSSIEEIDAPDCTVTENILCPSSVYRSKECGGLRFTFSNCFTV</sequence>
<dbReference type="InterPro" id="IPR036390">
    <property type="entry name" value="WH_DNA-bd_sf"/>
</dbReference>
<dbReference type="SMART" id="SM00255">
    <property type="entry name" value="TIR"/>
    <property type="match status" value="1"/>
</dbReference>
<reference evidence="5" key="1">
    <citation type="journal article" date="2007" name="PLoS ONE">
        <title>The first genome sequence of an elite grapevine cultivar (Pinot noir Vitis vinifera L.): coping with a highly heterozygous genome.</title>
        <authorList>
            <person name="Velasco R."/>
            <person name="Zharkikh A."/>
            <person name="Troggio M."/>
            <person name="Cartwright D.A."/>
            <person name="Cestaro A."/>
            <person name="Pruss D."/>
            <person name="Pindo M."/>
            <person name="FitzGerald L.M."/>
            <person name="Vezzulli S."/>
            <person name="Reid J."/>
            <person name="Malacarne G."/>
            <person name="Iliev D."/>
            <person name="Coppola G."/>
            <person name="Wardell B."/>
            <person name="Micheletti D."/>
            <person name="Macalma T."/>
            <person name="Facci M."/>
            <person name="Mitchell J.T."/>
            <person name="Perazzolli M."/>
            <person name="Eldredge G."/>
            <person name="Gatto P."/>
            <person name="Oyzerski R."/>
            <person name="Moretto M."/>
            <person name="Gutin N."/>
            <person name="Stefanini M."/>
            <person name="Chen Y."/>
            <person name="Segala C."/>
            <person name="Davenport C."/>
            <person name="Dematte L."/>
            <person name="Mraz A."/>
            <person name="Battilana J."/>
            <person name="Stormo K."/>
            <person name="Costa F."/>
            <person name="Tao Q."/>
            <person name="Si-Ammour A."/>
            <person name="Harkins T."/>
            <person name="Lackey A."/>
            <person name="Perbost C."/>
            <person name="Taillon B."/>
            <person name="Stella A."/>
            <person name="Solovyev V."/>
            <person name="Fawcett J.A."/>
            <person name="Sterck L."/>
            <person name="Vandepoele K."/>
            <person name="Grando S.M."/>
            <person name="Toppo S."/>
            <person name="Moser C."/>
            <person name="Lanchbury J."/>
            <person name="Bogden R."/>
            <person name="Skolnick M."/>
            <person name="Sgaramella V."/>
            <person name="Bhatnagar S.K."/>
            <person name="Fontana P."/>
            <person name="Gutin A."/>
            <person name="Van de Peer Y."/>
            <person name="Salamini F."/>
            <person name="Viola R."/>
        </authorList>
    </citation>
    <scope>NUCLEOTIDE SEQUENCE</scope>
</reference>
<organism evidence="5">
    <name type="scientific">Vitis vinifera</name>
    <name type="common">Grape</name>
    <dbReference type="NCBI Taxonomy" id="29760"/>
    <lineage>
        <taxon>Eukaryota</taxon>
        <taxon>Viridiplantae</taxon>
        <taxon>Streptophyta</taxon>
        <taxon>Embryophyta</taxon>
        <taxon>Tracheophyta</taxon>
        <taxon>Spermatophyta</taxon>
        <taxon>Magnoliopsida</taxon>
        <taxon>eudicotyledons</taxon>
        <taxon>Gunneridae</taxon>
        <taxon>Pentapetalae</taxon>
        <taxon>rosids</taxon>
        <taxon>Vitales</taxon>
        <taxon>Vitaceae</taxon>
        <taxon>Viteae</taxon>
        <taxon>Vitis</taxon>
    </lineage>
</organism>
<evidence type="ECO:0000256" key="1">
    <source>
        <dbReference type="ARBA" id="ARBA00022614"/>
    </source>
</evidence>
<dbReference type="PANTHER" id="PTHR11017">
    <property type="entry name" value="LEUCINE-RICH REPEAT-CONTAINING PROTEIN"/>
    <property type="match status" value="1"/>
</dbReference>
<dbReference type="ExpressionAtlas" id="A5AKC8">
    <property type="expression patterns" value="baseline and differential"/>
</dbReference>
<dbReference type="Pfam" id="PF00560">
    <property type="entry name" value="LRR_1"/>
    <property type="match status" value="2"/>
</dbReference>
<evidence type="ECO:0000256" key="2">
    <source>
        <dbReference type="ARBA" id="ARBA00022737"/>
    </source>
</evidence>
<keyword evidence="3" id="KW-0611">Plant defense</keyword>
<dbReference type="PANTHER" id="PTHR11017:SF573">
    <property type="entry name" value="ADP-RIBOSYL CYCLASE_CYCLIC ADP-RIBOSE HYDROLASE"/>
    <property type="match status" value="1"/>
</dbReference>
<dbReference type="OrthoDB" id="1936883at2759"/>
<evidence type="ECO:0000256" key="3">
    <source>
        <dbReference type="ARBA" id="ARBA00022821"/>
    </source>
</evidence>
<dbReference type="GO" id="GO:0007165">
    <property type="term" value="P:signal transduction"/>
    <property type="evidence" value="ECO:0007669"/>
    <property type="project" value="InterPro"/>
</dbReference>
<dbReference type="InterPro" id="IPR058192">
    <property type="entry name" value="WHD_ROQ1-like"/>
</dbReference>
<dbReference type="SUPFAM" id="SSF52200">
    <property type="entry name" value="Toll/Interleukin receptor TIR domain"/>
    <property type="match status" value="1"/>
</dbReference>
<dbReference type="InterPro" id="IPR001611">
    <property type="entry name" value="Leu-rich_rpt"/>
</dbReference>
<evidence type="ECO:0000313" key="5">
    <source>
        <dbReference type="EMBL" id="CAN75767.1"/>
    </source>
</evidence>
<accession>A5AKC8</accession>
<dbReference type="EMBL" id="AM428729">
    <property type="protein sequence ID" value="CAN75767.1"/>
    <property type="molecule type" value="Genomic_DNA"/>
</dbReference>
<dbReference type="GO" id="GO:0006952">
    <property type="term" value="P:defense response"/>
    <property type="evidence" value="ECO:0007669"/>
    <property type="project" value="UniProtKB-KW"/>
</dbReference>